<protein>
    <submittedName>
        <fullName evidence="4">HD family phosphohydrolase</fullName>
    </submittedName>
</protein>
<dbReference type="InterPro" id="IPR029787">
    <property type="entry name" value="Nucleotide_cyclase"/>
</dbReference>
<dbReference type="RefSeq" id="WP_041048725.1">
    <property type="nucleotide sequence ID" value="NZ_JXAK01000029.1"/>
</dbReference>
<dbReference type="SMART" id="SM00471">
    <property type="entry name" value="HDc"/>
    <property type="match status" value="1"/>
</dbReference>
<dbReference type="InterPro" id="IPR003607">
    <property type="entry name" value="HD/PDEase_dom"/>
</dbReference>
<feature type="transmembrane region" description="Helical" evidence="1">
    <location>
        <begin position="7"/>
        <end position="28"/>
    </location>
</feature>
<feature type="domain" description="GGDEF" evidence="2">
    <location>
        <begin position="262"/>
        <end position="398"/>
    </location>
</feature>
<dbReference type="Proteomes" id="UP000031967">
    <property type="component" value="Unassembled WGS sequence"/>
</dbReference>
<dbReference type="Pfam" id="PF00990">
    <property type="entry name" value="GGDEF"/>
    <property type="match status" value="1"/>
</dbReference>
<evidence type="ECO:0000256" key="1">
    <source>
        <dbReference type="SAM" id="Phobius"/>
    </source>
</evidence>
<dbReference type="PANTHER" id="PTHR43155:SF2">
    <property type="entry name" value="CYCLIC DI-GMP PHOSPHODIESTERASE PA4108"/>
    <property type="match status" value="1"/>
</dbReference>
<evidence type="ECO:0000259" key="3">
    <source>
        <dbReference type="PROSITE" id="PS51832"/>
    </source>
</evidence>
<reference evidence="4 5" key="1">
    <citation type="submission" date="2014-12" db="EMBL/GenBank/DDBJ databases">
        <title>Draft genome sequence of Paenibacillus kamchatkensis strain B-2647.</title>
        <authorList>
            <person name="Karlyshev A.V."/>
            <person name="Kudryashova E.B."/>
        </authorList>
    </citation>
    <scope>NUCLEOTIDE SEQUENCE [LARGE SCALE GENOMIC DNA]</scope>
    <source>
        <strain evidence="4 5">VKM B-2647</strain>
    </source>
</reference>
<dbReference type="SUPFAM" id="SSF109604">
    <property type="entry name" value="HD-domain/PDEase-like"/>
    <property type="match status" value="1"/>
</dbReference>
<evidence type="ECO:0000313" key="5">
    <source>
        <dbReference type="Proteomes" id="UP000031967"/>
    </source>
</evidence>
<dbReference type="CDD" id="cd01949">
    <property type="entry name" value="GGDEF"/>
    <property type="match status" value="1"/>
</dbReference>
<dbReference type="Gene3D" id="1.10.3210.10">
    <property type="entry name" value="Hypothetical protein af1432"/>
    <property type="match status" value="1"/>
</dbReference>
<keyword evidence="1" id="KW-1133">Transmembrane helix</keyword>
<keyword evidence="5" id="KW-1185">Reference proteome</keyword>
<evidence type="ECO:0000259" key="2">
    <source>
        <dbReference type="PROSITE" id="PS50887"/>
    </source>
</evidence>
<dbReference type="InterPro" id="IPR037522">
    <property type="entry name" value="HD_GYP_dom"/>
</dbReference>
<feature type="transmembrane region" description="Helical" evidence="1">
    <location>
        <begin position="135"/>
        <end position="158"/>
    </location>
</feature>
<dbReference type="NCBIfam" id="TIGR00254">
    <property type="entry name" value="GGDEF"/>
    <property type="match status" value="1"/>
</dbReference>
<feature type="domain" description="HD-GYP" evidence="3">
    <location>
        <begin position="407"/>
        <end position="602"/>
    </location>
</feature>
<feature type="transmembrane region" description="Helical" evidence="1">
    <location>
        <begin position="34"/>
        <end position="54"/>
    </location>
</feature>
<dbReference type="SMART" id="SM00267">
    <property type="entry name" value="GGDEF"/>
    <property type="match status" value="1"/>
</dbReference>
<dbReference type="PROSITE" id="PS50887">
    <property type="entry name" value="GGDEF"/>
    <property type="match status" value="1"/>
</dbReference>
<feature type="transmembrane region" description="Helical" evidence="1">
    <location>
        <begin position="99"/>
        <end position="123"/>
    </location>
</feature>
<dbReference type="CDD" id="cd00077">
    <property type="entry name" value="HDc"/>
    <property type="match status" value="1"/>
</dbReference>
<dbReference type="PROSITE" id="PS51832">
    <property type="entry name" value="HD_GYP"/>
    <property type="match status" value="1"/>
</dbReference>
<comment type="caution">
    <text evidence="4">The sequence shown here is derived from an EMBL/GenBank/DDBJ whole genome shotgun (WGS) entry which is preliminary data.</text>
</comment>
<proteinExistence type="predicted"/>
<feature type="transmembrane region" description="Helical" evidence="1">
    <location>
        <begin position="66"/>
        <end position="93"/>
    </location>
</feature>
<dbReference type="SUPFAM" id="SSF55073">
    <property type="entry name" value="Nucleotide cyclase"/>
    <property type="match status" value="1"/>
</dbReference>
<organism evidence="4 5">
    <name type="scientific">Gordoniibacillus kamchatkensis</name>
    <dbReference type="NCBI Taxonomy" id="1590651"/>
    <lineage>
        <taxon>Bacteria</taxon>
        <taxon>Bacillati</taxon>
        <taxon>Bacillota</taxon>
        <taxon>Bacilli</taxon>
        <taxon>Bacillales</taxon>
        <taxon>Paenibacillaceae</taxon>
        <taxon>Gordoniibacillus</taxon>
    </lineage>
</organism>
<name>A0ABR5AHU0_9BACL</name>
<dbReference type="InterPro" id="IPR000160">
    <property type="entry name" value="GGDEF_dom"/>
</dbReference>
<gene>
    <name evidence="4" type="ORF">SD70_17040</name>
</gene>
<dbReference type="EMBL" id="JXAK01000029">
    <property type="protein sequence ID" value="KIL39927.1"/>
    <property type="molecule type" value="Genomic_DNA"/>
</dbReference>
<dbReference type="PANTHER" id="PTHR43155">
    <property type="entry name" value="CYCLIC DI-GMP PHOSPHODIESTERASE PA4108-RELATED"/>
    <property type="match status" value="1"/>
</dbReference>
<dbReference type="Pfam" id="PF13487">
    <property type="entry name" value="HD_5"/>
    <property type="match status" value="1"/>
</dbReference>
<feature type="transmembrane region" description="Helical" evidence="1">
    <location>
        <begin position="201"/>
        <end position="218"/>
    </location>
</feature>
<feature type="transmembrane region" description="Helical" evidence="1">
    <location>
        <begin position="178"/>
        <end position="196"/>
    </location>
</feature>
<sequence>MIQSKRIYISLVSLLGIGVFLSFFRFHVESYSDWVLIYALTGVLLLLNYFTFRIPPEGNIQSMDSAVYLAIIYTFGLQVALWALFLNSIVSIFMRRKKYVWWAHFFNFSDYTLMICFASYVFASFGGKTGAIDQTLIIAYFASMIAYFLVNIAVIAIFHIITTQNSLVQILKEMFKDAVIAYSSTLLLSLVLSILLTNNRYFGLTLITGICVLLSLGFRELSKLYSEVAYKAIKDQRTGLYNHGYFEDLLEKELAKARAQQTVFSLAILDLDNFKRFNDTFGHLKGDKLLEFVAKQLQKQCKPHNYVVARYGGEEFTILLQDQNEKAAYQFVNELRKQLNDSYYEGVDVLPHGCLSFSAGVTEYRKGITDKSQLLDKADQALYYAKAQGKNLVHIYNEQSIIQKTIDIEQDIHEIEQQLNIFLAKDVYTFQHSKRVFGYAIDFCDYTSLQDAEKKTFVLGALIHDIGKLEVPKEILKKKDKLTSEEWETVKKHVEWGKDIVSAMDKYKELVPLVQFHHERYDGKGYPHGLRGDEIPKLARMLCIVDSFDAMTTERPYQPTKTFDEAIVELRRCSGSQFDPDLVNSFISMLQDKYSFKLNQSAATNEQVG</sequence>
<dbReference type="InterPro" id="IPR043128">
    <property type="entry name" value="Rev_trsase/Diguanyl_cyclase"/>
</dbReference>
<dbReference type="Gene3D" id="3.30.70.270">
    <property type="match status" value="1"/>
</dbReference>
<accession>A0ABR5AHU0</accession>
<keyword evidence="1" id="KW-0812">Transmembrane</keyword>
<evidence type="ECO:0000313" key="4">
    <source>
        <dbReference type="EMBL" id="KIL39927.1"/>
    </source>
</evidence>
<keyword evidence="1" id="KW-0472">Membrane</keyword>